<dbReference type="PROSITE" id="PS51504">
    <property type="entry name" value="H15"/>
    <property type="match status" value="1"/>
</dbReference>
<protein>
    <recommendedName>
        <fullName evidence="1">H15 domain-containing protein</fullName>
    </recommendedName>
</protein>
<dbReference type="EMBL" id="JAMKFB020000011">
    <property type="protein sequence ID" value="KAL0180786.1"/>
    <property type="molecule type" value="Genomic_DNA"/>
</dbReference>
<organism evidence="2 3">
    <name type="scientific">Cirrhinus mrigala</name>
    <name type="common">Mrigala</name>
    <dbReference type="NCBI Taxonomy" id="683832"/>
    <lineage>
        <taxon>Eukaryota</taxon>
        <taxon>Metazoa</taxon>
        <taxon>Chordata</taxon>
        <taxon>Craniata</taxon>
        <taxon>Vertebrata</taxon>
        <taxon>Euteleostomi</taxon>
        <taxon>Actinopterygii</taxon>
        <taxon>Neopterygii</taxon>
        <taxon>Teleostei</taxon>
        <taxon>Ostariophysi</taxon>
        <taxon>Cypriniformes</taxon>
        <taxon>Cyprinidae</taxon>
        <taxon>Labeoninae</taxon>
        <taxon>Labeonini</taxon>
        <taxon>Cirrhinus</taxon>
    </lineage>
</organism>
<dbReference type="Proteomes" id="UP001529510">
    <property type="component" value="Unassembled WGS sequence"/>
</dbReference>
<proteinExistence type="predicted"/>
<evidence type="ECO:0000313" key="3">
    <source>
        <dbReference type="Proteomes" id="UP001529510"/>
    </source>
</evidence>
<dbReference type="AlphaFoldDB" id="A0ABD0Q4T7"/>
<feature type="domain" description="H15" evidence="1">
    <location>
        <begin position="1"/>
        <end position="58"/>
    </location>
</feature>
<dbReference type="InterPro" id="IPR005818">
    <property type="entry name" value="Histone_H1/H5_H15"/>
</dbReference>
<dbReference type="InterPro" id="IPR036388">
    <property type="entry name" value="WH-like_DNA-bd_sf"/>
</dbReference>
<comment type="caution">
    <text evidence="2">The sequence shown here is derived from an EMBL/GenBank/DDBJ whole genome shotgun (WGS) entry which is preliminary data.</text>
</comment>
<evidence type="ECO:0000313" key="2">
    <source>
        <dbReference type="EMBL" id="KAL0180786.1"/>
    </source>
</evidence>
<sequence length="58" mass="6867">MYISTIYLQSCKERSGISAITIMKYVMKKYPSVEMDKKTKNLYKRALKRMVERGTVKQ</sequence>
<dbReference type="Pfam" id="PF00538">
    <property type="entry name" value="Linker_histone"/>
    <property type="match status" value="1"/>
</dbReference>
<feature type="non-terminal residue" evidence="2">
    <location>
        <position position="58"/>
    </location>
</feature>
<dbReference type="InterPro" id="IPR036390">
    <property type="entry name" value="WH_DNA-bd_sf"/>
</dbReference>
<gene>
    <name evidence="2" type="ORF">M9458_023192</name>
</gene>
<accession>A0ABD0Q4T7</accession>
<dbReference type="SUPFAM" id="SSF46785">
    <property type="entry name" value="Winged helix' DNA-binding domain"/>
    <property type="match status" value="1"/>
</dbReference>
<evidence type="ECO:0000259" key="1">
    <source>
        <dbReference type="PROSITE" id="PS51504"/>
    </source>
</evidence>
<reference evidence="2 3" key="1">
    <citation type="submission" date="2024-05" db="EMBL/GenBank/DDBJ databases">
        <title>Genome sequencing and assembly of Indian major carp, Cirrhinus mrigala (Hamilton, 1822).</title>
        <authorList>
            <person name="Mohindra V."/>
            <person name="Chowdhury L.M."/>
            <person name="Lal K."/>
            <person name="Jena J.K."/>
        </authorList>
    </citation>
    <scope>NUCLEOTIDE SEQUENCE [LARGE SCALE GENOMIC DNA]</scope>
    <source>
        <strain evidence="2">CM1030</strain>
        <tissue evidence="2">Blood</tissue>
    </source>
</reference>
<keyword evidence="3" id="KW-1185">Reference proteome</keyword>
<name>A0ABD0Q4T7_CIRMR</name>
<dbReference type="Gene3D" id="1.10.10.10">
    <property type="entry name" value="Winged helix-like DNA-binding domain superfamily/Winged helix DNA-binding domain"/>
    <property type="match status" value="1"/>
</dbReference>